<dbReference type="RefSeq" id="WP_238602460.1">
    <property type="nucleotide sequence ID" value="NZ_NIDE01000001.1"/>
</dbReference>
<dbReference type="EMBL" id="NIDE01000001">
    <property type="protein sequence ID" value="OWK47416.1"/>
    <property type="molecule type" value="Genomic_DNA"/>
</dbReference>
<dbReference type="Pfam" id="PF07587">
    <property type="entry name" value="PSD1"/>
    <property type="match status" value="1"/>
</dbReference>
<proteinExistence type="predicted"/>
<reference evidence="6" key="1">
    <citation type="submission" date="2017-06" db="EMBL/GenBank/DDBJ databases">
        <title>Genome analysis of Fimbriiglobus ruber SP5, the first member of the order Planctomycetales with confirmed chitinolytic capability.</title>
        <authorList>
            <person name="Ravin N.V."/>
            <person name="Rakitin A.L."/>
            <person name="Ivanova A.A."/>
            <person name="Beletsky A.V."/>
            <person name="Kulichevskaya I.S."/>
            <person name="Mardanov A.V."/>
            <person name="Dedysh S.N."/>
        </authorList>
    </citation>
    <scope>NUCLEOTIDE SEQUENCE [LARGE SCALE GENOMIC DNA]</scope>
    <source>
        <strain evidence="6">SP5</strain>
    </source>
</reference>
<gene>
    <name evidence="5" type="ORF">FRUB_01115</name>
</gene>
<dbReference type="InterPro" id="IPR036909">
    <property type="entry name" value="Cyt_c-like_dom_sf"/>
</dbReference>
<dbReference type="SUPFAM" id="SSF46626">
    <property type="entry name" value="Cytochrome c"/>
    <property type="match status" value="1"/>
</dbReference>
<sequence length="1005" mass="110525">MPLASPTRLALSVILVCLGLVSAAPRAAADTVPDFAREVRPILSQYCFKCHGPDDKARKAKLRLDEPGAAVKHGAIVAGNVDSEFVQRLFSDDAEQRMPPAATKMTLTAVQKDVLKRWVAAGAKYESHWAYVKPTRPALPAVHDPKWVVRNPIDAFILARLAKEGLSQSPEADRATLLRRVYLDLIGLPPSPEEVSAFVADQSPDAYEKVVDALLKSPQYGERWARKWLDLARYADTNGYEKDRPRSIWPYRNWVIAALNADMPFDEFTIKQLAGDMLPNATPADRIATGFHRNTMLNEEGGIDPQEFRYYSVVDRLATTGTTWMGLTVGCAQCHTHKYDPISHTEYFRLFAFLNNADEPEMALPDPTITTAQNDTAARVAKLTSELGSHFPKGVDADRAFAHWLWVERARATPWRTIQPTDAKSNSPLLTIEADGTVFASGDMTKSDTYDLTFRGDFIGVAAVRVEALPDDRLPKGGPGRIFYEGPFGDFKLSEITATADGRPVKFTRASHSFAAGGNTAAAAIDGNQQSGWTITGGQGKRHVAVFSFGEPLGPTKELDLKMLFEHYYSCGLGKFRVSVTTARHSRATDIPPAIEALLLKQDATLTTADRTTLREHFYLTTTHLAAARKQIDDLRKQVPQPTTTLVMSERPGNNPRPTFLHQRGEFLRSAERVEAGVPAFLPTIPAASRDRLAFAKWLVSADNPLTARVTVNRTWAALFGRGLVKTTDDFGYQGEFPSHPELLDWLAVEFVQPSDPAAREWSMKRLHKLIVTSATYRQTSRATPATREKDPQNVLLARGPRVRLDAEVIRDSALKVAGLLTNKVGGPSVHPPQPASVTEAAYGGQAWPVSNGPDRYRRSLYTFTKRTAPFAAYTTFDAPSGEACVARRDVSNTPLQALTLLNDHMFLEAATAAGKAVAAAPGSEADKVKLIFREFLSRNPTPDEMKLLSGFLEKETRHYSEKPVDARTLTGAAAGEKPATVAARAAWVALARTLMNLDEFVTKN</sequence>
<evidence type="ECO:0000259" key="2">
    <source>
        <dbReference type="Pfam" id="PF07583"/>
    </source>
</evidence>
<evidence type="ECO:0000259" key="3">
    <source>
        <dbReference type="Pfam" id="PF07587"/>
    </source>
</evidence>
<feature type="domain" description="DUF1553" evidence="3">
    <location>
        <begin position="691"/>
        <end position="952"/>
    </location>
</feature>
<evidence type="ECO:0000259" key="4">
    <source>
        <dbReference type="Pfam" id="PF07635"/>
    </source>
</evidence>
<evidence type="ECO:0000313" key="5">
    <source>
        <dbReference type="EMBL" id="OWK47416.1"/>
    </source>
</evidence>
<feature type="domain" description="Cytochrome C Planctomycete-type" evidence="4">
    <location>
        <begin position="47"/>
        <end position="101"/>
    </location>
</feature>
<dbReference type="InterPro" id="IPR011429">
    <property type="entry name" value="Cyt_c_Planctomycete-type"/>
</dbReference>
<organism evidence="5 6">
    <name type="scientific">Fimbriiglobus ruber</name>
    <dbReference type="NCBI Taxonomy" id="1908690"/>
    <lineage>
        <taxon>Bacteria</taxon>
        <taxon>Pseudomonadati</taxon>
        <taxon>Planctomycetota</taxon>
        <taxon>Planctomycetia</taxon>
        <taxon>Gemmatales</taxon>
        <taxon>Gemmataceae</taxon>
        <taxon>Fimbriiglobus</taxon>
    </lineage>
</organism>
<keyword evidence="1" id="KW-0732">Signal</keyword>
<dbReference type="Proteomes" id="UP000214646">
    <property type="component" value="Unassembled WGS sequence"/>
</dbReference>
<keyword evidence="6" id="KW-1185">Reference proteome</keyword>
<protein>
    <recommendedName>
        <fullName evidence="7">Cytochrome c domain-containing protein</fullName>
    </recommendedName>
</protein>
<dbReference type="Pfam" id="PF07635">
    <property type="entry name" value="PSCyt1"/>
    <property type="match status" value="1"/>
</dbReference>
<accession>A0A225EBM7</accession>
<dbReference type="AlphaFoldDB" id="A0A225EBM7"/>
<feature type="domain" description="DUF1549" evidence="2">
    <location>
        <begin position="152"/>
        <end position="358"/>
    </location>
</feature>
<name>A0A225EBM7_9BACT</name>
<dbReference type="PANTHER" id="PTHR35889:SF3">
    <property type="entry name" value="F-BOX DOMAIN-CONTAINING PROTEIN"/>
    <property type="match status" value="1"/>
</dbReference>
<dbReference type="InterPro" id="IPR022655">
    <property type="entry name" value="DUF1553"/>
</dbReference>
<feature type="signal peptide" evidence="1">
    <location>
        <begin position="1"/>
        <end position="28"/>
    </location>
</feature>
<dbReference type="GO" id="GO:0020037">
    <property type="term" value="F:heme binding"/>
    <property type="evidence" value="ECO:0007669"/>
    <property type="project" value="InterPro"/>
</dbReference>
<dbReference type="PANTHER" id="PTHR35889">
    <property type="entry name" value="CYCLOINULO-OLIGOSACCHARIDE FRUCTANOTRANSFERASE-RELATED"/>
    <property type="match status" value="1"/>
</dbReference>
<evidence type="ECO:0000256" key="1">
    <source>
        <dbReference type="SAM" id="SignalP"/>
    </source>
</evidence>
<feature type="chain" id="PRO_5012940196" description="Cytochrome c domain-containing protein" evidence="1">
    <location>
        <begin position="29"/>
        <end position="1005"/>
    </location>
</feature>
<evidence type="ECO:0008006" key="7">
    <source>
        <dbReference type="Google" id="ProtNLM"/>
    </source>
</evidence>
<evidence type="ECO:0000313" key="6">
    <source>
        <dbReference type="Proteomes" id="UP000214646"/>
    </source>
</evidence>
<dbReference type="Pfam" id="PF07583">
    <property type="entry name" value="PSCyt2"/>
    <property type="match status" value="1"/>
</dbReference>
<dbReference type="InterPro" id="IPR011444">
    <property type="entry name" value="DUF1549"/>
</dbReference>
<comment type="caution">
    <text evidence="5">The sequence shown here is derived from an EMBL/GenBank/DDBJ whole genome shotgun (WGS) entry which is preliminary data.</text>
</comment>
<dbReference type="GO" id="GO:0009055">
    <property type="term" value="F:electron transfer activity"/>
    <property type="evidence" value="ECO:0007669"/>
    <property type="project" value="InterPro"/>
</dbReference>